<evidence type="ECO:0000256" key="3">
    <source>
        <dbReference type="SAM" id="SignalP"/>
    </source>
</evidence>
<dbReference type="AlphaFoldDB" id="A0A0X8JF58"/>
<feature type="chain" id="PRO_5039223296" description="TPM domain-containing protein" evidence="3">
    <location>
        <begin position="23"/>
        <end position="337"/>
    </location>
</feature>
<proteinExistence type="predicted"/>
<feature type="compositionally biased region" description="Low complexity" evidence="1">
    <location>
        <begin position="24"/>
        <end position="59"/>
    </location>
</feature>
<keyword evidence="2" id="KW-1133">Transmembrane helix</keyword>
<dbReference type="EMBL" id="CP014228">
    <property type="protein sequence ID" value="AMD87437.1"/>
    <property type="molecule type" value="Genomic_DNA"/>
</dbReference>
<evidence type="ECO:0000313" key="4">
    <source>
        <dbReference type="EMBL" id="AMD87437.1"/>
    </source>
</evidence>
<organism evidence="4 5">
    <name type="scientific">Actinomyces radicidentis</name>
    <dbReference type="NCBI Taxonomy" id="111015"/>
    <lineage>
        <taxon>Bacteria</taxon>
        <taxon>Bacillati</taxon>
        <taxon>Actinomycetota</taxon>
        <taxon>Actinomycetes</taxon>
        <taxon>Actinomycetales</taxon>
        <taxon>Actinomycetaceae</taxon>
        <taxon>Actinomyces</taxon>
    </lineage>
</organism>
<feature type="region of interest" description="Disordered" evidence="1">
    <location>
        <begin position="288"/>
        <end position="337"/>
    </location>
</feature>
<reference evidence="5" key="1">
    <citation type="submission" date="2016-02" db="EMBL/GenBank/DDBJ databases">
        <authorList>
            <person name="Holder M.E."/>
            <person name="Ajami N.J."/>
            <person name="Petrosino J.F."/>
        </authorList>
    </citation>
    <scope>NUCLEOTIDE SEQUENCE [LARGE SCALE GENOMIC DNA]</scope>
    <source>
        <strain evidence="5">CCUG 36733</strain>
    </source>
</reference>
<feature type="region of interest" description="Disordered" evidence="1">
    <location>
        <begin position="24"/>
        <end position="62"/>
    </location>
</feature>
<dbReference type="Proteomes" id="UP000065220">
    <property type="component" value="Chromosome"/>
</dbReference>
<evidence type="ECO:0000313" key="5">
    <source>
        <dbReference type="Proteomes" id="UP000065220"/>
    </source>
</evidence>
<feature type="transmembrane region" description="Helical" evidence="2">
    <location>
        <begin position="229"/>
        <end position="250"/>
    </location>
</feature>
<dbReference type="STRING" id="111015.AXF14_07385"/>
<protein>
    <recommendedName>
        <fullName evidence="6">TPM domain-containing protein</fullName>
    </recommendedName>
</protein>
<keyword evidence="2" id="KW-0472">Membrane</keyword>
<feature type="compositionally biased region" description="Low complexity" evidence="1">
    <location>
        <begin position="292"/>
        <end position="303"/>
    </location>
</feature>
<dbReference type="KEGG" id="ard:AXF14_07385"/>
<sequence length="337" mass="32862">MLRPIAALALALPALLAPTAPALGATASPSSGPSSGVPTTSTAAPSAASTTADDAAADSTADEQRAAVSSWASNGGLALVRQAVGADADVALSEPVAVRAWNEAAAADAADPTARTDDWTVAVTVDDAATAVLLVSAAGSDPTGQLVQDADVAGAVDELVGARGTELVRDSDGAWYLLADSTVTAVGTAARAELAGPVEVGAYLDVLRERRGGDAGATTAAGTSSGSDWSVWATVVGVVLIGIAITVITVRHERRVMAPLREGVTAGAAAQGTTARRAGATALPTVAREAADAPAIGADPGADTGAGTGPVQGQPRHDEPEASSTTAPEDGAGAPRA</sequence>
<name>A0A0X8JF58_ACTRD</name>
<feature type="signal peptide" evidence="3">
    <location>
        <begin position="1"/>
        <end position="22"/>
    </location>
</feature>
<accession>A0A0X8JF58</accession>
<keyword evidence="5" id="KW-1185">Reference proteome</keyword>
<evidence type="ECO:0000256" key="1">
    <source>
        <dbReference type="SAM" id="MobiDB-lite"/>
    </source>
</evidence>
<gene>
    <name evidence="4" type="ORF">AXF14_07385</name>
</gene>
<keyword evidence="2" id="KW-0812">Transmembrane</keyword>
<evidence type="ECO:0000256" key="2">
    <source>
        <dbReference type="SAM" id="Phobius"/>
    </source>
</evidence>
<evidence type="ECO:0008006" key="6">
    <source>
        <dbReference type="Google" id="ProtNLM"/>
    </source>
</evidence>
<keyword evidence="3" id="KW-0732">Signal</keyword>